<feature type="transmembrane region" description="Helical" evidence="6">
    <location>
        <begin position="67"/>
        <end position="88"/>
    </location>
</feature>
<dbReference type="GO" id="GO:0005886">
    <property type="term" value="C:plasma membrane"/>
    <property type="evidence" value="ECO:0007669"/>
    <property type="project" value="UniProtKB-SubCell"/>
</dbReference>
<feature type="transmembrane region" description="Helical" evidence="6">
    <location>
        <begin position="6"/>
        <end position="28"/>
    </location>
</feature>
<keyword evidence="4 6" id="KW-1133">Transmembrane helix</keyword>
<evidence type="ECO:0000313" key="7">
    <source>
        <dbReference type="EMBL" id="QTN35464.1"/>
    </source>
</evidence>
<accession>A0A975ENY8</accession>
<dbReference type="PANTHER" id="PTHR30086:SF20">
    <property type="entry name" value="ARGININE EXPORTER PROTEIN ARGO-RELATED"/>
    <property type="match status" value="1"/>
</dbReference>
<sequence>MEFTHIIAFNATLLAAILSPGPAMLMSIRASLSGGFRQGFTVGLGLAVMAATWTALALLGLDGIFTLFPWAYLTLKIAGALYLIWIAVQTWRNARKPLNPEGVAARQGKSFLSGLSVNLANPKSVLFASAVLLVIFPQDITLADKAFVVLNHLIVEIICYAGFALLLSTPAARDSYLRAKTVMDRVAAGVMGALGVRLLLDR</sequence>
<dbReference type="AlphaFoldDB" id="A0A975ENY8"/>
<keyword evidence="3 6" id="KW-0812">Transmembrane</keyword>
<dbReference type="Pfam" id="PF01810">
    <property type="entry name" value="LysE"/>
    <property type="match status" value="1"/>
</dbReference>
<evidence type="ECO:0000256" key="3">
    <source>
        <dbReference type="ARBA" id="ARBA00022692"/>
    </source>
</evidence>
<dbReference type="KEGG" id="cact:HZ995_13395"/>
<feature type="transmembrane region" description="Helical" evidence="6">
    <location>
        <begin position="149"/>
        <end position="170"/>
    </location>
</feature>
<gene>
    <name evidence="7" type="ORF">HZ995_13395</name>
</gene>
<evidence type="ECO:0000256" key="1">
    <source>
        <dbReference type="ARBA" id="ARBA00004651"/>
    </source>
</evidence>
<evidence type="ECO:0000256" key="4">
    <source>
        <dbReference type="ARBA" id="ARBA00022989"/>
    </source>
</evidence>
<feature type="transmembrane region" description="Helical" evidence="6">
    <location>
        <begin position="125"/>
        <end position="143"/>
    </location>
</feature>
<protein>
    <submittedName>
        <fullName evidence="7">LysE family translocator</fullName>
    </submittedName>
</protein>
<comment type="subcellular location">
    <subcellularLocation>
        <location evidence="1">Cell membrane</location>
        <topology evidence="1">Multi-pass membrane protein</topology>
    </subcellularLocation>
</comment>
<dbReference type="RefSeq" id="WP_209356169.1">
    <property type="nucleotide sequence ID" value="NZ_CP060010.1"/>
</dbReference>
<dbReference type="EMBL" id="CP060010">
    <property type="protein sequence ID" value="QTN35464.1"/>
    <property type="molecule type" value="Genomic_DNA"/>
</dbReference>
<reference evidence="7" key="1">
    <citation type="submission" date="2020-07" db="EMBL/GenBank/DDBJ databases">
        <title>Genome sequences of bacteria associated with the marine, planktonic diatom Thalassiosira profunda strain ECT2AJA-044.</title>
        <authorList>
            <person name="Gargas C.B."/>
            <person name="Roberts W.R."/>
            <person name="Alverson A.J."/>
        </authorList>
    </citation>
    <scope>NUCLEOTIDE SEQUENCE</scope>
    <source>
        <strain evidence="7">ECT2AJA-044</strain>
    </source>
</reference>
<dbReference type="PANTHER" id="PTHR30086">
    <property type="entry name" value="ARGININE EXPORTER PROTEIN ARGO"/>
    <property type="match status" value="1"/>
</dbReference>
<proteinExistence type="predicted"/>
<name>A0A975ENY8_9RHOB</name>
<evidence type="ECO:0000256" key="2">
    <source>
        <dbReference type="ARBA" id="ARBA00022475"/>
    </source>
</evidence>
<evidence type="ECO:0000313" key="8">
    <source>
        <dbReference type="Proteomes" id="UP000665026"/>
    </source>
</evidence>
<dbReference type="Proteomes" id="UP000665026">
    <property type="component" value="Chromosome"/>
</dbReference>
<evidence type="ECO:0000256" key="5">
    <source>
        <dbReference type="ARBA" id="ARBA00023136"/>
    </source>
</evidence>
<keyword evidence="2" id="KW-1003">Cell membrane</keyword>
<dbReference type="InterPro" id="IPR001123">
    <property type="entry name" value="LeuE-type"/>
</dbReference>
<dbReference type="GO" id="GO:0015171">
    <property type="term" value="F:amino acid transmembrane transporter activity"/>
    <property type="evidence" value="ECO:0007669"/>
    <property type="project" value="TreeGrafter"/>
</dbReference>
<organism evidence="7 8">
    <name type="scientific">Cognatishimia activa</name>
    <dbReference type="NCBI Taxonomy" id="1715691"/>
    <lineage>
        <taxon>Bacteria</taxon>
        <taxon>Pseudomonadati</taxon>
        <taxon>Pseudomonadota</taxon>
        <taxon>Alphaproteobacteria</taxon>
        <taxon>Rhodobacterales</taxon>
        <taxon>Paracoccaceae</taxon>
        <taxon>Cognatishimia</taxon>
    </lineage>
</organism>
<keyword evidence="5 6" id="KW-0472">Membrane</keyword>
<feature type="transmembrane region" description="Helical" evidence="6">
    <location>
        <begin position="40"/>
        <end position="61"/>
    </location>
</feature>
<evidence type="ECO:0000256" key="6">
    <source>
        <dbReference type="SAM" id="Phobius"/>
    </source>
</evidence>